<evidence type="ECO:0000256" key="1">
    <source>
        <dbReference type="SAM" id="MobiDB-lite"/>
    </source>
</evidence>
<dbReference type="AlphaFoldDB" id="A0ABD3HWK7"/>
<comment type="caution">
    <text evidence="2">The sequence shown here is derived from an EMBL/GenBank/DDBJ whole genome shotgun (WGS) entry which is preliminary data.</text>
</comment>
<name>A0ABD3HWK7_9MARC</name>
<feature type="compositionally biased region" description="Basic and acidic residues" evidence="1">
    <location>
        <begin position="37"/>
        <end position="46"/>
    </location>
</feature>
<dbReference type="EMBL" id="JBJQOH010000002">
    <property type="protein sequence ID" value="KAL3695196.1"/>
    <property type="molecule type" value="Genomic_DNA"/>
</dbReference>
<keyword evidence="3" id="KW-1185">Reference proteome</keyword>
<feature type="region of interest" description="Disordered" evidence="1">
    <location>
        <begin position="1"/>
        <end position="99"/>
    </location>
</feature>
<sequence>MPRFKNSKQSEGHSALEDSPVSHNTRQAMAKRQPKVLPKDIPEERTCGVPADSGYDLQNSRAQEAEAAENLPCLQPKQGETPQSRRLPDAPPATLTSPLGQGIARNLFADSDIEGSAEPFQLRERAGVDFSRRRATKTWDLDAGLEFASGLNALGVEIGIADYSEVDELLPPRSEAMAAESSSEADMRAIVPVETMTREVQQEGKSGGVLKSTKSSKYRIRVVSALFRKLKKLTFNLTLSALCMKS</sequence>
<evidence type="ECO:0000313" key="3">
    <source>
        <dbReference type="Proteomes" id="UP001633002"/>
    </source>
</evidence>
<proteinExistence type="predicted"/>
<organism evidence="2 3">
    <name type="scientific">Riccia sorocarpa</name>
    <dbReference type="NCBI Taxonomy" id="122646"/>
    <lineage>
        <taxon>Eukaryota</taxon>
        <taxon>Viridiplantae</taxon>
        <taxon>Streptophyta</taxon>
        <taxon>Embryophyta</taxon>
        <taxon>Marchantiophyta</taxon>
        <taxon>Marchantiopsida</taxon>
        <taxon>Marchantiidae</taxon>
        <taxon>Marchantiales</taxon>
        <taxon>Ricciaceae</taxon>
        <taxon>Riccia</taxon>
    </lineage>
</organism>
<gene>
    <name evidence="2" type="ORF">R1sor_009272</name>
</gene>
<protein>
    <submittedName>
        <fullName evidence="2">Uncharacterized protein</fullName>
    </submittedName>
</protein>
<dbReference type="Proteomes" id="UP001633002">
    <property type="component" value="Unassembled WGS sequence"/>
</dbReference>
<reference evidence="2 3" key="1">
    <citation type="submission" date="2024-09" db="EMBL/GenBank/DDBJ databases">
        <title>Chromosome-scale assembly of Riccia sorocarpa.</title>
        <authorList>
            <person name="Paukszto L."/>
        </authorList>
    </citation>
    <scope>NUCLEOTIDE SEQUENCE [LARGE SCALE GENOMIC DNA]</scope>
    <source>
        <strain evidence="2">LP-2024</strain>
        <tissue evidence="2">Aerial parts of the thallus</tissue>
    </source>
</reference>
<evidence type="ECO:0000313" key="2">
    <source>
        <dbReference type="EMBL" id="KAL3695196.1"/>
    </source>
</evidence>
<accession>A0ABD3HWK7</accession>